<dbReference type="OrthoDB" id="1425929at2759"/>
<organism evidence="2 3">
    <name type="scientific">Parasponia andersonii</name>
    <name type="common">Sponia andersonii</name>
    <dbReference type="NCBI Taxonomy" id="3476"/>
    <lineage>
        <taxon>Eukaryota</taxon>
        <taxon>Viridiplantae</taxon>
        <taxon>Streptophyta</taxon>
        <taxon>Embryophyta</taxon>
        <taxon>Tracheophyta</taxon>
        <taxon>Spermatophyta</taxon>
        <taxon>Magnoliopsida</taxon>
        <taxon>eudicotyledons</taxon>
        <taxon>Gunneridae</taxon>
        <taxon>Pentapetalae</taxon>
        <taxon>rosids</taxon>
        <taxon>fabids</taxon>
        <taxon>Rosales</taxon>
        <taxon>Cannabaceae</taxon>
        <taxon>Parasponia</taxon>
    </lineage>
</organism>
<keyword evidence="1 2" id="KW-0812">Transmembrane</keyword>
<name>A0A2P5DH60_PARAD</name>
<evidence type="ECO:0000313" key="2">
    <source>
        <dbReference type="EMBL" id="PON72620.1"/>
    </source>
</evidence>
<protein>
    <submittedName>
        <fullName evidence="2">Transmembrane protein</fullName>
    </submittedName>
</protein>
<gene>
    <name evidence="2" type="ORF">PanWU01x14_063860</name>
</gene>
<reference evidence="3" key="1">
    <citation type="submission" date="2016-06" db="EMBL/GenBank/DDBJ databases">
        <title>Parallel loss of symbiosis genes in relatives of nitrogen-fixing non-legume Parasponia.</title>
        <authorList>
            <person name="Van Velzen R."/>
            <person name="Holmer R."/>
            <person name="Bu F."/>
            <person name="Rutten L."/>
            <person name="Van Zeijl A."/>
            <person name="Liu W."/>
            <person name="Santuari L."/>
            <person name="Cao Q."/>
            <person name="Sharma T."/>
            <person name="Shen D."/>
            <person name="Roswanjaya Y."/>
            <person name="Wardhani T."/>
            <person name="Kalhor M.S."/>
            <person name="Jansen J."/>
            <person name="Van den Hoogen J."/>
            <person name="Gungor B."/>
            <person name="Hartog M."/>
            <person name="Hontelez J."/>
            <person name="Verver J."/>
            <person name="Yang W.-C."/>
            <person name="Schijlen E."/>
            <person name="Repin R."/>
            <person name="Schilthuizen M."/>
            <person name="Schranz E."/>
            <person name="Heidstra R."/>
            <person name="Miyata K."/>
            <person name="Fedorova E."/>
            <person name="Kohlen W."/>
            <person name="Bisseling T."/>
            <person name="Smit S."/>
            <person name="Geurts R."/>
        </authorList>
    </citation>
    <scope>NUCLEOTIDE SEQUENCE [LARGE SCALE GENOMIC DNA]</scope>
    <source>
        <strain evidence="3">cv. WU1-14</strain>
    </source>
</reference>
<dbReference type="PANTHER" id="PTHR36350">
    <property type="entry name" value="TRANSMEMBRANE PROTEIN"/>
    <property type="match status" value="1"/>
</dbReference>
<comment type="caution">
    <text evidence="2">The sequence shown here is derived from an EMBL/GenBank/DDBJ whole genome shotgun (WGS) entry which is preliminary data.</text>
</comment>
<feature type="transmembrane region" description="Helical" evidence="1">
    <location>
        <begin position="15"/>
        <end position="39"/>
    </location>
</feature>
<dbReference type="AlphaFoldDB" id="A0A2P5DH60"/>
<keyword evidence="1" id="KW-0472">Membrane</keyword>
<dbReference type="EMBL" id="JXTB01000038">
    <property type="protein sequence ID" value="PON72620.1"/>
    <property type="molecule type" value="Genomic_DNA"/>
</dbReference>
<keyword evidence="3" id="KW-1185">Reference proteome</keyword>
<proteinExistence type="predicted"/>
<evidence type="ECO:0000256" key="1">
    <source>
        <dbReference type="SAM" id="Phobius"/>
    </source>
</evidence>
<dbReference type="Proteomes" id="UP000237105">
    <property type="component" value="Unassembled WGS sequence"/>
</dbReference>
<accession>A0A2P5DH60</accession>
<dbReference type="PANTHER" id="PTHR36350:SF3">
    <property type="entry name" value="TRANSMEMBRANE PROTEIN"/>
    <property type="match status" value="1"/>
</dbReference>
<evidence type="ECO:0000313" key="3">
    <source>
        <dbReference type="Proteomes" id="UP000237105"/>
    </source>
</evidence>
<keyword evidence="1" id="KW-1133">Transmembrane helix</keyword>
<sequence>MAFISTNSFTMKPKYGALATATTIPFILIGGAYLAFAYFNRGSWRRKPNPRVRKRSVSMAALHGGRIALQRLIDYEEARADSQKLDAAEYELNDLLQQEYIDFPRMQSIVAKLEMSGNEAKAVQILRKEKLKALKEGKAHEGYEIEMLLVEMLIYKGEFQNAFSCKCLNEEKISDARRHLFQAIIIIALERPRYEELGKQCWERFNELREDFNDPPSFKESIRESLEENGFYTLATSFNEFEKVVKKLKYDIQKAHSKKNK</sequence>